<feature type="transmembrane region" description="Helical" evidence="6">
    <location>
        <begin position="1408"/>
        <end position="1430"/>
    </location>
</feature>
<dbReference type="GO" id="GO:0016020">
    <property type="term" value="C:membrane"/>
    <property type="evidence" value="ECO:0007669"/>
    <property type="project" value="UniProtKB-SubCell"/>
</dbReference>
<dbReference type="EMBL" id="GBEZ01000924">
    <property type="protein sequence ID" value="JAC84000.1"/>
    <property type="molecule type" value="Transcribed_RNA"/>
</dbReference>
<feature type="region of interest" description="Disordered" evidence="5">
    <location>
        <begin position="1719"/>
        <end position="1741"/>
    </location>
</feature>
<keyword evidence="2 6" id="KW-0812">Transmembrane</keyword>
<sequence length="2063" mass="221043">MCLRAWTSSQARKPCQRSSHQALTEPLQRYPSGSDPTAGKRSEGDHTHVMGEPFRDPGAVAIDDVDGNVTSLMYVEGAALVDTSIPTMPGSPWQVSYHARDRTGNKAAVRQRLIEVICPDGEAICVSAVHIGSAQEGVRLSCAIREICDKSGGVLFGKYMVSGDVPVEDLVLSEEGLGSRQRVIMEERHPPSISLIGPSTVMVPLGSSYPSCTRIADLNSFCDQGARAHDSEQGDITDLVFACPSGAANLSFAASGLLPCSINTRTPGKRNVTFQVTNDANLTASVNRTVVVLPVCPPGERACLEDLTCSEGGVCVGELLNGVPINVENLFKEERQMGNESPQIQLQGDTVIRLPQGNTWELCSKANSSKEGALCDEGARAYDAEDGDLSADVLACPPASCHVERLDCFSHRVAVKGVAACLPERVAELSVGTILEVEFVVFDHGNPAMSSSINRTLVIVQPCPPGQFICGGECSQVSCDLRDFVLAATGGSQVLWVVELSLVGPSEIQVSYHSGFLGSPSSLEPCPGIGLLGSDPSEPPTDCGAVAKGIGADGTAMDLSRHIQLSLRSACSSCPFCVPEAALRGLCDPGTYEYEYSIAGTSASATRMVTIVAAMELNATVEFSTEGDLLPEQQLEALRFPQTEQETSLSLEFRDAFVKSIQASADSINATDIYSMAFANLSVQDARIADITLSGASVLVTFELQIHVGESGIGRADTVLNTANWFSIDRLQKSPYQSAAETLMSLLDLASDPSQAVNLNLAASLAFSGSSPETATFSVAPFRISAPEPAQADTFLERAFQLEGMLLEIDQSVSESIEELQSAAASWALTVVQEEAAGEAAAKDLIEIHKDLLQDAEESLKWQWNHLLLVAESIGTFSSGFLSGVEAQADLQLSKSVKVLKEILADLEIGRGGLSPGSIGFEMWSVIEAILSTGCQEKMSNYSMAFEVSHQGESAGAYAMRRLLATGGSSGTSTSKSRDGSKGQTVSDASWNGYNIVLANRSWYFLKDADSRSYHVGHSGSSNQILAGLLVHQRRKRLLGSLEECSEPQRRFTDLDMTCNVLAFLEYNLNKGPHRDAIVKAQLLDPLSPFGTDPVFMHSSDLYNPFAAARESFFYNTTPVSEDINHLQAPFGFFPRNLSGFQPGFPLLVDTRLDSFHVAQVWKGLADGAWIDRKTHEMKARLMTSFPGGLLSLADVDFTWMPDGSIQAKAQVAIAENHGVLAQSPRMAWLAVQAALTLWICFVGLREFAKEKRMNVLLLPLVGVSIAVLVFQAMISREGAELRIRGFYDLYDAISFAVARWWMPLKDASSLTAPEANVSLGSRAAGAMTMPTNRGDPGRWRLPDNPTGINLLGHGMKGITRLVSLSSWITFCQGLFLALLVTKWLGAVSCDARIGTITATLRNSLGDLAHFFIVTGILIVMTSAMAHVLFGNLLADASSFADAVELVFAGMVSGDFSAISTLVKGQDIDLVWGEVFGLRLFLAAVPTLFVLLLLPMLLAILANNWEGEFVRRKKATDASARHPYLHYVIELLGSLVQSFAKLFRRKKARKHTPPKAARSAFSRHSRFVLSKGVSAMELVKEKIGVEKYLAVANVHRAIRKVCADKKNADVQSTGVRRDLPANWRDGIRKAACSLLGRIAARSTVFALDEGLNVNGSKCKLRTVSLCNARHSEDDLCNITKRVLLSKSGESHSYAHQKMDAQQIDSISRQVAGAAIRLYGSEGPPSSSRHHGSIASRPKPTEGTIHSYELAKQVVQQAEALASQMLLGNQAALRSLEEMIEQTSRAADQQMGTAFRDEGKDEACSTADSHAAPASKSDREDGHVVQAAEGKMPQAHWWGASTADATVEAALGREPAAALGSPAAEEALMGDIEAQTRREHAPVPTWGALEAAGGQGRTSLDLGLGLREHLRRPPLPRLSELRRPQSAAPIGKRRHRAYSDDSSGKGALLPVTRTRANSGRAGWLPMRQADAIHPRGMEGHTSIDIPGNSSPRSVFHAVGATAGEQIGAHNAGLRSLSIDVTGHGAADTTPLPSHEGGSVELPGTFAGDPEEGQAGMSPGGRSPA</sequence>
<feature type="transmembrane region" description="Helical" evidence="6">
    <location>
        <begin position="1365"/>
        <end position="1387"/>
    </location>
</feature>
<protein>
    <recommendedName>
        <fullName evidence="7">Polycystin cation channel PKD1/PKD2 domain-containing protein</fullName>
    </recommendedName>
</protein>
<evidence type="ECO:0000313" key="8">
    <source>
        <dbReference type="EMBL" id="JAC84000.1"/>
    </source>
</evidence>
<dbReference type="PANTHER" id="PTHR10877:SF150">
    <property type="entry name" value="REJ DOMAIN-CONTAINING PROTEIN"/>
    <property type="match status" value="1"/>
</dbReference>
<evidence type="ECO:0000256" key="6">
    <source>
        <dbReference type="SAM" id="Phobius"/>
    </source>
</evidence>
<keyword evidence="3 6" id="KW-1133">Transmembrane helix</keyword>
<keyword evidence="4 6" id="KW-0472">Membrane</keyword>
<dbReference type="InterPro" id="IPR051223">
    <property type="entry name" value="Polycystin"/>
</dbReference>
<dbReference type="GO" id="GO:0050982">
    <property type="term" value="P:detection of mechanical stimulus"/>
    <property type="evidence" value="ECO:0007669"/>
    <property type="project" value="TreeGrafter"/>
</dbReference>
<feature type="region of interest" description="Disordered" evidence="5">
    <location>
        <begin position="1"/>
        <end position="57"/>
    </location>
</feature>
<evidence type="ECO:0000256" key="1">
    <source>
        <dbReference type="ARBA" id="ARBA00004141"/>
    </source>
</evidence>
<feature type="transmembrane region" description="Helical" evidence="6">
    <location>
        <begin position="1227"/>
        <end position="1245"/>
    </location>
</feature>
<feature type="compositionally biased region" description="Basic and acidic residues" evidence="5">
    <location>
        <begin position="38"/>
        <end position="55"/>
    </location>
</feature>
<feature type="transmembrane region" description="Helical" evidence="6">
    <location>
        <begin position="1480"/>
        <end position="1503"/>
    </location>
</feature>
<dbReference type="InterPro" id="IPR013783">
    <property type="entry name" value="Ig-like_fold"/>
</dbReference>
<feature type="compositionally biased region" description="Polar residues" evidence="5">
    <location>
        <begin position="1"/>
        <end position="22"/>
    </location>
</feature>
<feature type="unsure residue" description="E or Q" evidence="8">
    <location>
        <position position="404"/>
    </location>
</feature>
<evidence type="ECO:0000256" key="5">
    <source>
        <dbReference type="SAM" id="MobiDB-lite"/>
    </source>
</evidence>
<evidence type="ECO:0000256" key="4">
    <source>
        <dbReference type="ARBA" id="ARBA00023136"/>
    </source>
</evidence>
<dbReference type="Pfam" id="PF08016">
    <property type="entry name" value="PKD_channel"/>
    <property type="match status" value="1"/>
</dbReference>
<feature type="region of interest" description="Disordered" evidence="5">
    <location>
        <begin position="1796"/>
        <end position="1821"/>
    </location>
</feature>
<evidence type="ECO:0000256" key="2">
    <source>
        <dbReference type="ARBA" id="ARBA00022692"/>
    </source>
</evidence>
<dbReference type="InterPro" id="IPR013122">
    <property type="entry name" value="PKD1_2_channel"/>
</dbReference>
<feature type="domain" description="Polycystin cation channel PKD1/PKD2" evidence="7">
    <location>
        <begin position="1363"/>
        <end position="1504"/>
    </location>
</feature>
<dbReference type="PANTHER" id="PTHR10877">
    <property type="entry name" value="POLYCYSTIN FAMILY MEMBER"/>
    <property type="match status" value="1"/>
</dbReference>
<organism evidence="8">
    <name type="scientific">Tetraselmis sp. GSL018</name>
    <dbReference type="NCBI Taxonomy" id="582737"/>
    <lineage>
        <taxon>Eukaryota</taxon>
        <taxon>Viridiplantae</taxon>
        <taxon>Chlorophyta</taxon>
        <taxon>core chlorophytes</taxon>
        <taxon>Chlorodendrophyceae</taxon>
        <taxon>Chlorodendrales</taxon>
        <taxon>Chlorodendraceae</taxon>
        <taxon>Tetraselmis</taxon>
    </lineage>
</organism>
<feature type="region of interest" description="Disordered" evidence="5">
    <location>
        <begin position="2020"/>
        <end position="2063"/>
    </location>
</feature>
<feature type="transmembrane region" description="Helical" evidence="6">
    <location>
        <begin position="1257"/>
        <end position="1275"/>
    </location>
</feature>
<reference evidence="8" key="1">
    <citation type="submission" date="2014-05" db="EMBL/GenBank/DDBJ databases">
        <title>The transcriptome of the halophilic microalga Tetraselmis sp. GSL018 isolated from the Great Salt Lake, Utah.</title>
        <authorList>
            <person name="Jinkerson R.E."/>
            <person name="D'Adamo S."/>
            <person name="Posewitz M.C."/>
        </authorList>
    </citation>
    <scope>NUCLEOTIDE SEQUENCE</scope>
    <source>
        <strain evidence="8">GSL018</strain>
    </source>
</reference>
<accession>A0A061SM90</accession>
<evidence type="ECO:0000259" key="7">
    <source>
        <dbReference type="Pfam" id="PF08016"/>
    </source>
</evidence>
<dbReference type="Gene3D" id="2.60.40.10">
    <property type="entry name" value="Immunoglobulins"/>
    <property type="match status" value="2"/>
</dbReference>
<gene>
    <name evidence="8" type="ORF">TSPGSL018_1984</name>
</gene>
<name>A0A061SM90_9CHLO</name>
<dbReference type="GO" id="GO:0005262">
    <property type="term" value="F:calcium channel activity"/>
    <property type="evidence" value="ECO:0007669"/>
    <property type="project" value="TreeGrafter"/>
</dbReference>
<feature type="transmembrane region" description="Helical" evidence="6">
    <location>
        <begin position="1524"/>
        <end position="1543"/>
    </location>
</feature>
<feature type="region of interest" description="Disordered" evidence="5">
    <location>
        <begin position="1921"/>
        <end position="1947"/>
    </location>
</feature>
<comment type="subcellular location">
    <subcellularLocation>
        <location evidence="1">Membrane</location>
        <topology evidence="1">Multi-pass membrane protein</topology>
    </subcellularLocation>
</comment>
<proteinExistence type="predicted"/>
<evidence type="ECO:0000256" key="3">
    <source>
        <dbReference type="ARBA" id="ARBA00022989"/>
    </source>
</evidence>